<evidence type="ECO:0000256" key="4">
    <source>
        <dbReference type="ARBA" id="ARBA00022833"/>
    </source>
</evidence>
<evidence type="ECO:0000313" key="11">
    <source>
        <dbReference type="Proteomes" id="UP001597375"/>
    </source>
</evidence>
<gene>
    <name evidence="10" type="ORF">ACFSSA_13405</name>
</gene>
<evidence type="ECO:0000256" key="6">
    <source>
        <dbReference type="RuleBase" id="RU003983"/>
    </source>
</evidence>
<evidence type="ECO:0000259" key="8">
    <source>
        <dbReference type="Pfam" id="PF01435"/>
    </source>
</evidence>
<evidence type="ECO:0000256" key="1">
    <source>
        <dbReference type="ARBA" id="ARBA00022670"/>
    </source>
</evidence>
<feature type="transmembrane region" description="Helical" evidence="7">
    <location>
        <begin position="6"/>
        <end position="27"/>
    </location>
</feature>
<evidence type="ECO:0000259" key="9">
    <source>
        <dbReference type="Pfam" id="PF16491"/>
    </source>
</evidence>
<protein>
    <submittedName>
        <fullName evidence="10">M48 family metallopeptidase</fullName>
    </submittedName>
</protein>
<dbReference type="CDD" id="cd07343">
    <property type="entry name" value="M48A_Zmpste24p_like"/>
    <property type="match status" value="1"/>
</dbReference>
<evidence type="ECO:0000256" key="3">
    <source>
        <dbReference type="ARBA" id="ARBA00022801"/>
    </source>
</evidence>
<evidence type="ECO:0000313" key="10">
    <source>
        <dbReference type="EMBL" id="MFD2257674.1"/>
    </source>
</evidence>
<comment type="similarity">
    <text evidence="6">Belongs to the peptidase M48 family.</text>
</comment>
<dbReference type="Proteomes" id="UP001597375">
    <property type="component" value="Unassembled WGS sequence"/>
</dbReference>
<evidence type="ECO:0000256" key="5">
    <source>
        <dbReference type="ARBA" id="ARBA00023049"/>
    </source>
</evidence>
<feature type="domain" description="Peptidase M48" evidence="8">
    <location>
        <begin position="205"/>
        <end position="413"/>
    </location>
</feature>
<feature type="transmembrane region" description="Helical" evidence="7">
    <location>
        <begin position="171"/>
        <end position="195"/>
    </location>
</feature>
<dbReference type="InterPro" id="IPR027057">
    <property type="entry name" value="CAXX_Prtase_1"/>
</dbReference>
<dbReference type="Pfam" id="PF16491">
    <property type="entry name" value="Peptidase_M48_N"/>
    <property type="match status" value="1"/>
</dbReference>
<keyword evidence="7" id="KW-0472">Membrane</keyword>
<evidence type="ECO:0000256" key="2">
    <source>
        <dbReference type="ARBA" id="ARBA00022723"/>
    </source>
</evidence>
<organism evidence="10 11">
    <name type="scientific">Luteolibacter algae</name>
    <dbReference type="NCBI Taxonomy" id="454151"/>
    <lineage>
        <taxon>Bacteria</taxon>
        <taxon>Pseudomonadati</taxon>
        <taxon>Verrucomicrobiota</taxon>
        <taxon>Verrucomicrobiia</taxon>
        <taxon>Verrucomicrobiales</taxon>
        <taxon>Verrucomicrobiaceae</taxon>
        <taxon>Luteolibacter</taxon>
    </lineage>
</organism>
<comment type="cofactor">
    <cofactor evidence="6">
        <name>Zn(2+)</name>
        <dbReference type="ChEBI" id="CHEBI:29105"/>
    </cofactor>
    <text evidence="6">Binds 1 zinc ion per subunit.</text>
</comment>
<feature type="transmembrane region" description="Helical" evidence="7">
    <location>
        <begin position="62"/>
        <end position="84"/>
    </location>
</feature>
<dbReference type="EMBL" id="JBHUIT010000031">
    <property type="protein sequence ID" value="MFD2257674.1"/>
    <property type="molecule type" value="Genomic_DNA"/>
</dbReference>
<feature type="transmembrane region" description="Helical" evidence="7">
    <location>
        <begin position="96"/>
        <end position="113"/>
    </location>
</feature>
<dbReference type="RefSeq" id="WP_386821007.1">
    <property type="nucleotide sequence ID" value="NZ_JBHUIT010000031.1"/>
</dbReference>
<dbReference type="PANTHER" id="PTHR10120">
    <property type="entry name" value="CAAX PRENYL PROTEASE 1"/>
    <property type="match status" value="1"/>
</dbReference>
<accession>A0ABW5DA72</accession>
<dbReference type="Pfam" id="PF01435">
    <property type="entry name" value="Peptidase_M48"/>
    <property type="match status" value="1"/>
</dbReference>
<dbReference type="InterPro" id="IPR001915">
    <property type="entry name" value="Peptidase_M48"/>
</dbReference>
<keyword evidence="2" id="KW-0479">Metal-binding</keyword>
<keyword evidence="1 6" id="KW-0645">Protease</keyword>
<name>A0ABW5DA72_9BACT</name>
<dbReference type="Gene3D" id="3.30.2010.10">
    <property type="entry name" value="Metalloproteases ('zincins'), catalytic domain"/>
    <property type="match status" value="1"/>
</dbReference>
<keyword evidence="7" id="KW-1133">Transmembrane helix</keyword>
<feature type="domain" description="CAAX prenyl protease 1 N-terminal" evidence="9">
    <location>
        <begin position="31"/>
        <end position="200"/>
    </location>
</feature>
<reference evidence="11" key="1">
    <citation type="journal article" date="2019" name="Int. J. Syst. Evol. Microbiol.">
        <title>The Global Catalogue of Microorganisms (GCM) 10K type strain sequencing project: providing services to taxonomists for standard genome sequencing and annotation.</title>
        <authorList>
            <consortium name="The Broad Institute Genomics Platform"/>
            <consortium name="The Broad Institute Genome Sequencing Center for Infectious Disease"/>
            <person name="Wu L."/>
            <person name="Ma J."/>
        </authorList>
    </citation>
    <scope>NUCLEOTIDE SEQUENCE [LARGE SCALE GENOMIC DNA]</scope>
    <source>
        <strain evidence="11">CGMCC 4.7106</strain>
    </source>
</reference>
<keyword evidence="11" id="KW-1185">Reference proteome</keyword>
<proteinExistence type="inferred from homology"/>
<keyword evidence="3 6" id="KW-0378">Hydrolase</keyword>
<keyword evidence="7" id="KW-0812">Transmembrane</keyword>
<feature type="transmembrane region" description="Helical" evidence="7">
    <location>
        <begin position="147"/>
        <end position="165"/>
    </location>
</feature>
<dbReference type="InterPro" id="IPR032456">
    <property type="entry name" value="Peptidase_M48_N"/>
</dbReference>
<keyword evidence="5 6" id="KW-0482">Metalloprotease</keyword>
<keyword evidence="4 6" id="KW-0862">Zinc</keyword>
<sequence length="418" mass="46484">MNLLAILIIISLFLLWKLEFIATLLNLKTFPSTPPSELDGLMDREKLDRARSYLSINSRFDIIRSVFSLGILLAFWFAGGFPFLDNLARSLAGNEIISGLIFLGILFLAQNLISLPFDYYETFVIEEKFGFNKSTVSTFIVDRLKGLLLAALIGMPLLAGILWIFNEVPNAWIWAWAFVTVFQLLLTYLAPSFILPLFNKFTPMPDGDLKSDIEALGDKCGFPLQGVFIIDGSKRSTKANAYFTGFGKHKKIALFDTLIEKSSSPELLAILAHEIGHFRLGHIKQRLFVGILQMAMVFFLIGLATDPNGAFARQLHDAFMVDKISPQVGLVLFTILLEPASKLLSVIANAWSRKHEFEADAYASESTGTPEALATALKKLSSDHLSHPAPHKLRIVLDYSHPPLLQRLKALQGGKATL</sequence>
<evidence type="ECO:0000256" key="7">
    <source>
        <dbReference type="SAM" id="Phobius"/>
    </source>
</evidence>
<comment type="caution">
    <text evidence="10">The sequence shown here is derived from an EMBL/GenBank/DDBJ whole genome shotgun (WGS) entry which is preliminary data.</text>
</comment>